<name>A0A1H8AIH5_9FIRM</name>
<dbReference type="RefSeq" id="WP_162840825.1">
    <property type="nucleotide sequence ID" value="NZ_FOCG01000001.1"/>
</dbReference>
<dbReference type="Pfam" id="PF18947">
    <property type="entry name" value="HAMP_2"/>
    <property type="match status" value="1"/>
</dbReference>
<dbReference type="Pfam" id="PF00672">
    <property type="entry name" value="HAMP"/>
    <property type="match status" value="1"/>
</dbReference>
<dbReference type="FunFam" id="1.10.287.950:FF:000001">
    <property type="entry name" value="Methyl-accepting chemotaxis sensory transducer"/>
    <property type="match status" value="1"/>
</dbReference>
<dbReference type="InterPro" id="IPR047347">
    <property type="entry name" value="YvaQ-like_sensor"/>
</dbReference>
<dbReference type="SMART" id="SM00304">
    <property type="entry name" value="HAMP"/>
    <property type="match status" value="1"/>
</dbReference>
<feature type="domain" description="Methyl-accepting transducer" evidence="5">
    <location>
        <begin position="314"/>
        <end position="543"/>
    </location>
</feature>
<evidence type="ECO:0000256" key="2">
    <source>
        <dbReference type="ARBA" id="ARBA00029447"/>
    </source>
</evidence>
<dbReference type="InterPro" id="IPR003660">
    <property type="entry name" value="HAMP_dom"/>
</dbReference>
<dbReference type="Pfam" id="PF00015">
    <property type="entry name" value="MCPsignal"/>
    <property type="match status" value="1"/>
</dbReference>
<dbReference type="SMART" id="SM00283">
    <property type="entry name" value="MA"/>
    <property type="match status" value="1"/>
</dbReference>
<dbReference type="InterPro" id="IPR024478">
    <property type="entry name" value="HlyB_4HB_MCP"/>
</dbReference>
<dbReference type="SUPFAM" id="SSF58104">
    <property type="entry name" value="Methyl-accepting chemotaxis protein (MCP) signaling domain"/>
    <property type="match status" value="1"/>
</dbReference>
<dbReference type="GO" id="GO:0007165">
    <property type="term" value="P:signal transduction"/>
    <property type="evidence" value="ECO:0007669"/>
    <property type="project" value="UniProtKB-KW"/>
</dbReference>
<dbReference type="EMBL" id="FOCG01000001">
    <property type="protein sequence ID" value="SEM70421.1"/>
    <property type="molecule type" value="Genomic_DNA"/>
</dbReference>
<dbReference type="PANTHER" id="PTHR43531:SF11">
    <property type="entry name" value="METHYL-ACCEPTING CHEMOTAXIS PROTEIN 3"/>
    <property type="match status" value="1"/>
</dbReference>
<gene>
    <name evidence="7" type="ORF">SAMN05216180_1353</name>
</gene>
<dbReference type="Pfam" id="PF12729">
    <property type="entry name" value="4HB_MCP_1"/>
    <property type="match status" value="1"/>
</dbReference>
<dbReference type="InterPro" id="IPR004089">
    <property type="entry name" value="MCPsignal_dom"/>
</dbReference>
<keyword evidence="4" id="KW-0472">Membrane</keyword>
<evidence type="ECO:0000313" key="8">
    <source>
        <dbReference type="Proteomes" id="UP000199158"/>
    </source>
</evidence>
<organism evidence="7 8">
    <name type="scientific">Hydrogenoanaerobacterium saccharovorans</name>
    <dbReference type="NCBI Taxonomy" id="474960"/>
    <lineage>
        <taxon>Bacteria</taxon>
        <taxon>Bacillati</taxon>
        <taxon>Bacillota</taxon>
        <taxon>Clostridia</taxon>
        <taxon>Eubacteriales</taxon>
        <taxon>Oscillospiraceae</taxon>
        <taxon>Hydrogenoanaerobacterium</taxon>
    </lineage>
</organism>
<evidence type="ECO:0000259" key="6">
    <source>
        <dbReference type="PROSITE" id="PS50885"/>
    </source>
</evidence>
<proteinExistence type="inferred from homology"/>
<dbReference type="AlphaFoldDB" id="A0A1H8AIH5"/>
<keyword evidence="4" id="KW-0812">Transmembrane</keyword>
<accession>A0A1H8AIH5</accession>
<feature type="transmembrane region" description="Helical" evidence="4">
    <location>
        <begin position="186"/>
        <end position="209"/>
    </location>
</feature>
<dbReference type="PROSITE" id="PS50111">
    <property type="entry name" value="CHEMOTAXIS_TRANSDUC_2"/>
    <property type="match status" value="1"/>
</dbReference>
<evidence type="ECO:0000256" key="4">
    <source>
        <dbReference type="SAM" id="Phobius"/>
    </source>
</evidence>
<dbReference type="Gene3D" id="1.10.287.950">
    <property type="entry name" value="Methyl-accepting chemotaxis protein"/>
    <property type="match status" value="1"/>
</dbReference>
<dbReference type="PROSITE" id="PS50885">
    <property type="entry name" value="HAMP"/>
    <property type="match status" value="1"/>
</dbReference>
<reference evidence="7 8" key="1">
    <citation type="submission" date="2016-10" db="EMBL/GenBank/DDBJ databases">
        <authorList>
            <person name="de Groot N.N."/>
        </authorList>
    </citation>
    <scope>NUCLEOTIDE SEQUENCE [LARGE SCALE GENOMIC DNA]</scope>
    <source>
        <strain evidence="7 8">CGMCC 1.5070</strain>
    </source>
</reference>
<evidence type="ECO:0000313" key="7">
    <source>
        <dbReference type="EMBL" id="SEM70421.1"/>
    </source>
</evidence>
<dbReference type="InterPro" id="IPR051310">
    <property type="entry name" value="MCP_chemotaxis"/>
</dbReference>
<protein>
    <submittedName>
        <fullName evidence="7">Methyl-accepting chemotaxis protein</fullName>
    </submittedName>
</protein>
<comment type="similarity">
    <text evidence="2">Belongs to the methyl-accepting chemotaxis (MCP) protein family.</text>
</comment>
<evidence type="ECO:0000256" key="1">
    <source>
        <dbReference type="ARBA" id="ARBA00022500"/>
    </source>
</evidence>
<evidence type="ECO:0000256" key="3">
    <source>
        <dbReference type="PROSITE-ProRule" id="PRU00284"/>
    </source>
</evidence>
<keyword evidence="1" id="KW-0145">Chemotaxis</keyword>
<feature type="transmembrane region" description="Helical" evidence="4">
    <location>
        <begin position="12"/>
        <end position="33"/>
    </location>
</feature>
<dbReference type="GO" id="GO:0005886">
    <property type="term" value="C:plasma membrane"/>
    <property type="evidence" value="ECO:0007669"/>
    <property type="project" value="TreeGrafter"/>
</dbReference>
<dbReference type="Gene3D" id="6.10.340.10">
    <property type="match status" value="1"/>
</dbReference>
<keyword evidence="4" id="KW-1133">Transmembrane helix</keyword>
<keyword evidence="8" id="KW-1185">Reference proteome</keyword>
<dbReference type="GO" id="GO:0006935">
    <property type="term" value="P:chemotaxis"/>
    <property type="evidence" value="ECO:0007669"/>
    <property type="project" value="UniProtKB-KW"/>
</dbReference>
<evidence type="ECO:0000259" key="5">
    <source>
        <dbReference type="PROSITE" id="PS50111"/>
    </source>
</evidence>
<keyword evidence="3" id="KW-0807">Transducer</keyword>
<feature type="domain" description="HAMP" evidence="6">
    <location>
        <begin position="211"/>
        <end position="264"/>
    </location>
</feature>
<dbReference type="GO" id="GO:0004888">
    <property type="term" value="F:transmembrane signaling receptor activity"/>
    <property type="evidence" value="ECO:0007669"/>
    <property type="project" value="TreeGrafter"/>
</dbReference>
<sequence>MLKNLKIGKRLMLVFITMAIVSSMAGLVGMVLLNRMDSEYKNTLTFNGFSQGDIGAFNTYLNRGGGVVRDIIFSKENAELDKSIKELDSIKAKTAELLEIMRQFCTTPDELALIAKIDKSLPLYNEKCGKVVQLGLVNKDDEALKALKTEALPYLNDCVDAADTLRELKASSGDKVAADLSRQSKAALVIIVAVIGASFLLSIVLALYLSRSISKPIKACADRLVLLSEGDFHTVVAEAKTKDETGVMLNSLQKFVTSLNDAIADVSYHLGEIAQGNLTTKVTREYKGDLIPLENSINEIVVSLNDAMSQINQASDQVASGSEQVSGGAQALSQGATEQASSIEELSATINEISAQIKQNAGNAANANKISTESSKEVESGNEQMQQMIKAMQEITDTSNQISKIIKTIDDIAFQTNILALNAAVEAARAGAAGKGFAVVADEVRNLAGKSAEAAKNTTTLIESSIQAVENGRKIADRTAKSLNSIVVSTKQTTDLVSEITKATNEQSVAVNQVTQGIEQISNVVQTNSATAEESAAASEELSGQAQMLKQLVGKFKLQDVAEDDTDEESELPSDDFDTDFGLDTNANLILSKY</sequence>
<dbReference type="PANTHER" id="PTHR43531">
    <property type="entry name" value="PROTEIN ICFG"/>
    <property type="match status" value="1"/>
</dbReference>
<dbReference type="CDD" id="cd19411">
    <property type="entry name" value="MCP2201-like_sensor"/>
    <property type="match status" value="1"/>
</dbReference>
<dbReference type="STRING" id="474960.SAMN05216180_1353"/>
<dbReference type="Proteomes" id="UP000199158">
    <property type="component" value="Unassembled WGS sequence"/>
</dbReference>